<evidence type="ECO:0000256" key="4">
    <source>
        <dbReference type="ARBA" id="ARBA00022801"/>
    </source>
</evidence>
<evidence type="ECO:0000256" key="2">
    <source>
        <dbReference type="ARBA" id="ARBA00022670"/>
    </source>
</evidence>
<evidence type="ECO:0000259" key="6">
    <source>
        <dbReference type="PROSITE" id="PS51935"/>
    </source>
</evidence>
<reference evidence="7 8" key="1">
    <citation type="submission" date="2017-10" db="EMBL/GenBank/DDBJ databases">
        <title>Genomics of the genus Arcobacter.</title>
        <authorList>
            <person name="Perez-Cataluna A."/>
            <person name="Figueras M.J."/>
        </authorList>
    </citation>
    <scope>NUCLEOTIDE SEQUENCE [LARGE SCALE GENOMIC DNA]</scope>
    <source>
        <strain evidence="7 8">F26</strain>
    </source>
</reference>
<feature type="domain" description="NlpC/P60" evidence="6">
    <location>
        <begin position="96"/>
        <end position="216"/>
    </location>
</feature>
<gene>
    <name evidence="7" type="ORF">CRU90_06375</name>
</gene>
<dbReference type="Gene3D" id="3.90.1720.10">
    <property type="entry name" value="endopeptidase domain like (from Nostoc punctiforme)"/>
    <property type="match status" value="1"/>
</dbReference>
<comment type="similarity">
    <text evidence="1">Belongs to the peptidase C40 family.</text>
</comment>
<dbReference type="RefSeq" id="WP_128986445.1">
    <property type="nucleotide sequence ID" value="NZ_PDJZ01000005.1"/>
</dbReference>
<comment type="caution">
    <text evidence="7">The sequence shown here is derived from an EMBL/GenBank/DDBJ whole genome shotgun (WGS) entry which is preliminary data.</text>
</comment>
<dbReference type="InterPro" id="IPR038765">
    <property type="entry name" value="Papain-like_cys_pep_sf"/>
</dbReference>
<evidence type="ECO:0000313" key="7">
    <source>
        <dbReference type="EMBL" id="RXJ84487.1"/>
    </source>
</evidence>
<evidence type="ECO:0000256" key="1">
    <source>
        <dbReference type="ARBA" id="ARBA00007074"/>
    </source>
</evidence>
<dbReference type="EMBL" id="PDJZ01000005">
    <property type="protein sequence ID" value="RXJ84487.1"/>
    <property type="molecule type" value="Genomic_DNA"/>
</dbReference>
<accession>A0A4Q0ZDM4</accession>
<dbReference type="GO" id="GO:0008234">
    <property type="term" value="F:cysteine-type peptidase activity"/>
    <property type="evidence" value="ECO:0007669"/>
    <property type="project" value="UniProtKB-KW"/>
</dbReference>
<name>A0A4Q0ZDM4_9BACT</name>
<dbReference type="InterPro" id="IPR000064">
    <property type="entry name" value="NLP_P60_dom"/>
</dbReference>
<protein>
    <submittedName>
        <fullName evidence="7">Peptidase P60</fullName>
    </submittedName>
</protein>
<dbReference type="PANTHER" id="PTHR47360">
    <property type="entry name" value="MUREIN DD-ENDOPEPTIDASE MEPS/MUREIN LD-CARBOXYPEPTIDASE"/>
    <property type="match status" value="1"/>
</dbReference>
<sequence length="217" mass="25016">MIKNIFFIPTAVLLFSACSHNNQSIEKQIAKDNSSNKKEIILSYDEYKKQYDSKNQKVINKPFNTNSYLLSKQYESTLSSSNKQENDTSTLSSQLPKKTQVFSDFYNEWKNVKYKMGGTSKNGIDCSAFTQKIYKEKFNITLPRTTITQVNVGTEVKKSELIPGDLVFFKTSKTDKHVGVYVGDNKFLHASIKGIQYTSLDKPFYKKNYWTSRRIID</sequence>
<dbReference type="PANTHER" id="PTHR47360:SF1">
    <property type="entry name" value="ENDOPEPTIDASE NLPC-RELATED"/>
    <property type="match status" value="1"/>
</dbReference>
<dbReference type="SUPFAM" id="SSF54001">
    <property type="entry name" value="Cysteine proteinases"/>
    <property type="match status" value="1"/>
</dbReference>
<dbReference type="OrthoDB" id="9807055at2"/>
<dbReference type="Proteomes" id="UP000290870">
    <property type="component" value="Unassembled WGS sequence"/>
</dbReference>
<dbReference type="Pfam" id="PF00877">
    <property type="entry name" value="NLPC_P60"/>
    <property type="match status" value="1"/>
</dbReference>
<dbReference type="PROSITE" id="PS51935">
    <property type="entry name" value="NLPC_P60"/>
    <property type="match status" value="1"/>
</dbReference>
<keyword evidence="5" id="KW-0788">Thiol protease</keyword>
<organism evidence="7 8">
    <name type="scientific">Arcobacter cloacae</name>
    <dbReference type="NCBI Taxonomy" id="1054034"/>
    <lineage>
        <taxon>Bacteria</taxon>
        <taxon>Pseudomonadati</taxon>
        <taxon>Campylobacterota</taxon>
        <taxon>Epsilonproteobacteria</taxon>
        <taxon>Campylobacterales</taxon>
        <taxon>Arcobacteraceae</taxon>
        <taxon>Arcobacter</taxon>
    </lineage>
</organism>
<keyword evidence="3" id="KW-0732">Signal</keyword>
<proteinExistence type="inferred from homology"/>
<dbReference type="AlphaFoldDB" id="A0A4Q0ZDM4"/>
<keyword evidence="2" id="KW-0645">Protease</keyword>
<dbReference type="PROSITE" id="PS51257">
    <property type="entry name" value="PROKAR_LIPOPROTEIN"/>
    <property type="match status" value="1"/>
</dbReference>
<dbReference type="InterPro" id="IPR052062">
    <property type="entry name" value="Murein_DD/LD_carboxypeptidase"/>
</dbReference>
<keyword evidence="4" id="KW-0378">Hydrolase</keyword>
<evidence type="ECO:0000313" key="8">
    <source>
        <dbReference type="Proteomes" id="UP000290870"/>
    </source>
</evidence>
<dbReference type="GO" id="GO:0006508">
    <property type="term" value="P:proteolysis"/>
    <property type="evidence" value="ECO:0007669"/>
    <property type="project" value="UniProtKB-KW"/>
</dbReference>
<evidence type="ECO:0000256" key="5">
    <source>
        <dbReference type="ARBA" id="ARBA00022807"/>
    </source>
</evidence>
<evidence type="ECO:0000256" key="3">
    <source>
        <dbReference type="ARBA" id="ARBA00022729"/>
    </source>
</evidence>